<evidence type="ECO:0000313" key="1">
    <source>
        <dbReference type="EMBL" id="GAA0560737.1"/>
    </source>
</evidence>
<sequence length="96" mass="10398">MFWCVIAQADPTKPAAGWQAAGLSSAGAATATLPKLQLIKHTADGHVAVLDGVLVRKGQRFQQYLVLDIQQTKVIMDLNGEQLVLPLLNTAIKQYE</sequence>
<evidence type="ECO:0000313" key="2">
    <source>
        <dbReference type="Proteomes" id="UP001501169"/>
    </source>
</evidence>
<reference evidence="2" key="1">
    <citation type="journal article" date="2019" name="Int. J. Syst. Evol. Microbiol.">
        <title>The Global Catalogue of Microorganisms (GCM) 10K type strain sequencing project: providing services to taxonomists for standard genome sequencing and annotation.</title>
        <authorList>
            <consortium name="The Broad Institute Genomics Platform"/>
            <consortium name="The Broad Institute Genome Sequencing Center for Infectious Disease"/>
            <person name="Wu L."/>
            <person name="Ma J."/>
        </authorList>
    </citation>
    <scope>NUCLEOTIDE SEQUENCE [LARGE SCALE GENOMIC DNA]</scope>
    <source>
        <strain evidence="2">JCM 14331</strain>
    </source>
</reference>
<dbReference type="EMBL" id="BAAAEO010000005">
    <property type="protein sequence ID" value="GAA0560737.1"/>
    <property type="molecule type" value="Genomic_DNA"/>
</dbReference>
<gene>
    <name evidence="1" type="ORF">GCM10009098_30990</name>
</gene>
<protein>
    <recommendedName>
        <fullName evidence="3">MSHA biogenesis protein MshK</fullName>
    </recommendedName>
</protein>
<evidence type="ECO:0008006" key="3">
    <source>
        <dbReference type="Google" id="ProtNLM"/>
    </source>
</evidence>
<keyword evidence="2" id="KW-1185">Reference proteome</keyword>
<name>A0ABP3PCB8_9GAMM</name>
<organism evidence="1 2">
    <name type="scientific">Rheinheimera aquimaris</name>
    <dbReference type="NCBI Taxonomy" id="412437"/>
    <lineage>
        <taxon>Bacteria</taxon>
        <taxon>Pseudomonadati</taxon>
        <taxon>Pseudomonadota</taxon>
        <taxon>Gammaproteobacteria</taxon>
        <taxon>Chromatiales</taxon>
        <taxon>Chromatiaceae</taxon>
        <taxon>Rheinheimera</taxon>
    </lineage>
</organism>
<accession>A0ABP3PCB8</accession>
<proteinExistence type="predicted"/>
<dbReference type="Proteomes" id="UP001501169">
    <property type="component" value="Unassembled WGS sequence"/>
</dbReference>
<comment type="caution">
    <text evidence="1">The sequence shown here is derived from an EMBL/GenBank/DDBJ whole genome shotgun (WGS) entry which is preliminary data.</text>
</comment>